<dbReference type="SUPFAM" id="SSF160104">
    <property type="entry name" value="Acetoacetate decarboxylase-like"/>
    <property type="match status" value="1"/>
</dbReference>
<dbReference type="InterPro" id="IPR050493">
    <property type="entry name" value="FAD-dep_Monooxygenase_BioMet"/>
</dbReference>
<keyword evidence="3" id="KW-0274">FAD</keyword>
<keyword evidence="5" id="KW-0503">Monooxygenase</keyword>
<protein>
    <recommendedName>
        <fullName evidence="6">FAD-binding domain-containing protein</fullName>
    </recommendedName>
</protein>
<dbReference type="Pfam" id="PF06314">
    <property type="entry name" value="ADC"/>
    <property type="match status" value="1"/>
</dbReference>
<dbReference type="EMBL" id="JAKJXO020000016">
    <property type="protein sequence ID" value="KAL1595323.1"/>
    <property type="molecule type" value="Genomic_DNA"/>
</dbReference>
<organism evidence="7 8">
    <name type="scientific">Paraconiothyrium brasiliense</name>
    <dbReference type="NCBI Taxonomy" id="300254"/>
    <lineage>
        <taxon>Eukaryota</taxon>
        <taxon>Fungi</taxon>
        <taxon>Dikarya</taxon>
        <taxon>Ascomycota</taxon>
        <taxon>Pezizomycotina</taxon>
        <taxon>Dothideomycetes</taxon>
        <taxon>Pleosporomycetidae</taxon>
        <taxon>Pleosporales</taxon>
        <taxon>Massarineae</taxon>
        <taxon>Didymosphaeriaceae</taxon>
        <taxon>Paraconiothyrium</taxon>
    </lineage>
</organism>
<dbReference type="InterPro" id="IPR002938">
    <property type="entry name" value="FAD-bd"/>
</dbReference>
<evidence type="ECO:0000256" key="1">
    <source>
        <dbReference type="ARBA" id="ARBA00007992"/>
    </source>
</evidence>
<dbReference type="SUPFAM" id="SSF51905">
    <property type="entry name" value="FAD/NAD(P)-binding domain"/>
    <property type="match status" value="1"/>
</dbReference>
<reference evidence="7 8" key="1">
    <citation type="submission" date="2024-02" db="EMBL/GenBank/DDBJ databases">
        <title>De novo assembly and annotation of 12 fungi associated with fruit tree decline syndrome in Ontario, Canada.</title>
        <authorList>
            <person name="Sulman M."/>
            <person name="Ellouze W."/>
            <person name="Ilyukhin E."/>
        </authorList>
    </citation>
    <scope>NUCLEOTIDE SEQUENCE [LARGE SCALE GENOMIC DNA]</scope>
    <source>
        <strain evidence="7 8">M42-189</strain>
    </source>
</reference>
<feature type="domain" description="FAD-binding" evidence="6">
    <location>
        <begin position="30"/>
        <end position="387"/>
    </location>
</feature>
<dbReference type="InterPro" id="IPR010451">
    <property type="entry name" value="Acetoacetate_decarboxylase"/>
</dbReference>
<keyword evidence="2" id="KW-0285">Flavoprotein</keyword>
<comment type="caution">
    <text evidence="7">The sequence shown here is derived from an EMBL/GenBank/DDBJ whole genome shotgun (WGS) entry which is preliminary data.</text>
</comment>
<dbReference type="Pfam" id="PF01494">
    <property type="entry name" value="FAD_binding_3"/>
    <property type="match status" value="1"/>
</dbReference>
<dbReference type="PRINTS" id="PR00420">
    <property type="entry name" value="RNGMNOXGNASE"/>
</dbReference>
<name>A0ABR3QTI8_9PLEO</name>
<dbReference type="PANTHER" id="PTHR13789:SF261">
    <property type="entry name" value="HYDROXYLASE, PUTATIVE (AFU_ORTHOLOGUE AFUA_7G00590)-RELATED"/>
    <property type="match status" value="1"/>
</dbReference>
<evidence type="ECO:0000256" key="3">
    <source>
        <dbReference type="ARBA" id="ARBA00022827"/>
    </source>
</evidence>
<evidence type="ECO:0000256" key="4">
    <source>
        <dbReference type="ARBA" id="ARBA00023002"/>
    </source>
</evidence>
<evidence type="ECO:0000259" key="6">
    <source>
        <dbReference type="Pfam" id="PF01494"/>
    </source>
</evidence>
<comment type="similarity">
    <text evidence="1">Belongs to the paxM FAD-dependent monooxygenase family.</text>
</comment>
<dbReference type="Gene3D" id="3.50.50.60">
    <property type="entry name" value="FAD/NAD(P)-binding domain"/>
    <property type="match status" value="1"/>
</dbReference>
<keyword evidence="4" id="KW-0560">Oxidoreductase</keyword>
<gene>
    <name evidence="7" type="ORF">SLS60_010014</name>
</gene>
<dbReference type="PANTHER" id="PTHR13789">
    <property type="entry name" value="MONOOXYGENASE"/>
    <property type="match status" value="1"/>
</dbReference>
<evidence type="ECO:0000313" key="7">
    <source>
        <dbReference type="EMBL" id="KAL1595323.1"/>
    </source>
</evidence>
<accession>A0ABR3QTI8</accession>
<evidence type="ECO:0000313" key="8">
    <source>
        <dbReference type="Proteomes" id="UP001521785"/>
    </source>
</evidence>
<dbReference type="InterPro" id="IPR023375">
    <property type="entry name" value="ADC_dom_sf"/>
</dbReference>
<evidence type="ECO:0000256" key="5">
    <source>
        <dbReference type="ARBA" id="ARBA00023033"/>
    </source>
</evidence>
<sequence length="714" mass="78294">MASSIGTNGTNGEHKSLIPNNGAASIKPLKALIIGAGIGGLTAAIALRKQGHDVHVFEQSAFASETGAAVHLAPNANGVLRRLGIIAESFGANPMERLTEYTSAGNLQRSIDLREPNKQWQHPWTLAHRIGLHNNLKTAATEPNGGGSIQIQTSSKVVSVDSASATISLENGTQITGDIVIGADGVHSIARKHIPGGNVKPFGSGKSAFRFLVPRQLAAEDHQTEQFTQNNGELIIWYGNDRRIIMYPTSNNTLLNFVCVHPEAESADESGETWDQTGNLAKLLQVYASFDPAVLTLLGKADPQSIRVWKLLDMEVIPSWTNERLALLGDAAHPFLPHQGQGAGVAIEDAAALSVVLSFGTVPDEVAERLKLYEEIRMERANKIQEFSRLAGKDLKEETKIDMYGFTNYNFGHDEFDNATQRFREWQWKRTPNLYWRMPIAFGPMPGPRQSHFGAVRESNNSTFTTASIKFSTSRTLLQNLFPPGRRGWRFKSPGTIAFASFSQTTLNKMEWLGGSGYSHFGLYVHGVEYVKKDGSVVSGSYLPILFESLTDPIVSGREELGMPKLYTSIDIYRRAKSYRVRTGWEGAVWGDFLLGDLTEVDVASETGAISGEADAGILAYRYIPKVGAHNRGVAADEHVTWDPFSEATTTPRPRRIFKAGKAEFKIDPLDWEQLPTLYHVISRLAELPIYEVLGAKVVEGVGVPDVSTARPIE</sequence>
<dbReference type="SUPFAM" id="SSF54373">
    <property type="entry name" value="FAD-linked reductases, C-terminal domain"/>
    <property type="match status" value="1"/>
</dbReference>
<proteinExistence type="inferred from homology"/>
<dbReference type="Gene3D" id="2.40.400.10">
    <property type="entry name" value="Acetoacetate decarboxylase-like"/>
    <property type="match status" value="1"/>
</dbReference>
<keyword evidence="8" id="KW-1185">Reference proteome</keyword>
<dbReference type="InterPro" id="IPR036188">
    <property type="entry name" value="FAD/NAD-bd_sf"/>
</dbReference>
<dbReference type="Proteomes" id="UP001521785">
    <property type="component" value="Unassembled WGS sequence"/>
</dbReference>
<evidence type="ECO:0000256" key="2">
    <source>
        <dbReference type="ARBA" id="ARBA00022630"/>
    </source>
</evidence>